<keyword evidence="11" id="KW-1185">Reference proteome</keyword>
<name>A0ABY6Q7V6_9GAMM</name>
<feature type="transmembrane region" description="Helical" evidence="8">
    <location>
        <begin position="241"/>
        <end position="258"/>
    </location>
</feature>
<evidence type="ECO:0000256" key="6">
    <source>
        <dbReference type="ARBA" id="ARBA00022989"/>
    </source>
</evidence>
<dbReference type="PANTHER" id="PTHR22911">
    <property type="entry name" value="ACYL-MALONYL CONDENSING ENZYME-RELATED"/>
    <property type="match status" value="1"/>
</dbReference>
<evidence type="ECO:0000256" key="5">
    <source>
        <dbReference type="ARBA" id="ARBA00022692"/>
    </source>
</evidence>
<dbReference type="NCBIfam" id="TIGR00688">
    <property type="entry name" value="rarD"/>
    <property type="match status" value="1"/>
</dbReference>
<dbReference type="InterPro" id="IPR037185">
    <property type="entry name" value="EmrE-like"/>
</dbReference>
<evidence type="ECO:0000256" key="2">
    <source>
        <dbReference type="ARBA" id="ARBA00007362"/>
    </source>
</evidence>
<evidence type="ECO:0000259" key="9">
    <source>
        <dbReference type="Pfam" id="PF00892"/>
    </source>
</evidence>
<keyword evidence="6 8" id="KW-1133">Transmembrane helix</keyword>
<feature type="transmembrane region" description="Helical" evidence="8">
    <location>
        <begin position="104"/>
        <end position="121"/>
    </location>
</feature>
<feature type="transmembrane region" description="Helical" evidence="8">
    <location>
        <begin position="211"/>
        <end position="229"/>
    </location>
</feature>
<feature type="transmembrane region" description="Helical" evidence="8">
    <location>
        <begin position="152"/>
        <end position="167"/>
    </location>
</feature>
<dbReference type="RefSeq" id="WP_279241159.1">
    <property type="nucleotide sequence ID" value="NZ_CP036501.1"/>
</dbReference>
<evidence type="ECO:0000256" key="7">
    <source>
        <dbReference type="ARBA" id="ARBA00023136"/>
    </source>
</evidence>
<organism evidence="10 11">
    <name type="scientific">Candidatus Paraluminiphilus aquimaris</name>
    <dbReference type="NCBI Taxonomy" id="2518994"/>
    <lineage>
        <taxon>Bacteria</taxon>
        <taxon>Pseudomonadati</taxon>
        <taxon>Pseudomonadota</taxon>
        <taxon>Gammaproteobacteria</taxon>
        <taxon>Cellvibrionales</taxon>
        <taxon>Halieaceae</taxon>
        <taxon>Candidatus Paraluminiphilus</taxon>
    </lineage>
</organism>
<keyword evidence="3" id="KW-0813">Transport</keyword>
<evidence type="ECO:0000256" key="3">
    <source>
        <dbReference type="ARBA" id="ARBA00022448"/>
    </source>
</evidence>
<dbReference type="SUPFAM" id="SSF103481">
    <property type="entry name" value="Multidrug resistance efflux transporter EmrE"/>
    <property type="match status" value="2"/>
</dbReference>
<gene>
    <name evidence="10" type="primary">rarD</name>
    <name evidence="10" type="ORF">E0F26_08080</name>
</gene>
<evidence type="ECO:0000256" key="4">
    <source>
        <dbReference type="ARBA" id="ARBA00022475"/>
    </source>
</evidence>
<evidence type="ECO:0000256" key="1">
    <source>
        <dbReference type="ARBA" id="ARBA00004651"/>
    </source>
</evidence>
<comment type="subcellular location">
    <subcellularLocation>
        <location evidence="1">Cell membrane</location>
        <topology evidence="1">Multi-pass membrane protein</topology>
    </subcellularLocation>
</comment>
<feature type="transmembrane region" description="Helical" evidence="8">
    <location>
        <begin position="128"/>
        <end position="146"/>
    </location>
</feature>
<dbReference type="InterPro" id="IPR000620">
    <property type="entry name" value="EamA_dom"/>
</dbReference>
<evidence type="ECO:0000256" key="8">
    <source>
        <dbReference type="SAM" id="Phobius"/>
    </source>
</evidence>
<dbReference type="EMBL" id="CP036501">
    <property type="protein sequence ID" value="UZP74699.1"/>
    <property type="molecule type" value="Genomic_DNA"/>
</dbReference>
<keyword evidence="5 8" id="KW-0812">Transmembrane</keyword>
<protein>
    <submittedName>
        <fullName evidence="10">EamA family transporter RarD</fullName>
    </submittedName>
</protein>
<feature type="transmembrane region" description="Helical" evidence="8">
    <location>
        <begin position="40"/>
        <end position="60"/>
    </location>
</feature>
<reference evidence="10 11" key="1">
    <citation type="submission" date="2019-02" db="EMBL/GenBank/DDBJ databases">
        <title>Halieaceae_genomes.</title>
        <authorList>
            <person name="Li S.-H."/>
        </authorList>
    </citation>
    <scope>NUCLEOTIDE SEQUENCE [LARGE SCALE GENOMIC DNA]</scope>
    <source>
        <strain evidence="10 11">JH123</strain>
    </source>
</reference>
<dbReference type="Proteomes" id="UP001317963">
    <property type="component" value="Chromosome"/>
</dbReference>
<sequence>MTQAGTAKGILLALIANFIWGIAALYWIQTKPIGPVDVMAHRALWTLPVTFFIVLFFGRLSETLALMRSLKFCFWIALAALMLTINWGVYVFAVTNERATEASLGYFMLPLLTIALGVFMFGERPKPVHILAILLAIIAVLIQLVAYGSLPWVSLTLAMSFALYGAIRKQISADSMQGLFLESLCMAPFAAIWILSHDGAGMGVHGLKVDLFLLCAGAFTAAPLLTYVAATRVLALSTIGLLTYVGPSIQLIVALFVLKEPITTITIATFGLVWLGVIAVTVEAGYSARKLRKFRTETSQKL</sequence>
<keyword evidence="4" id="KW-1003">Cell membrane</keyword>
<proteinExistence type="inferred from homology"/>
<evidence type="ECO:0000313" key="10">
    <source>
        <dbReference type="EMBL" id="UZP74699.1"/>
    </source>
</evidence>
<evidence type="ECO:0000313" key="11">
    <source>
        <dbReference type="Proteomes" id="UP001317963"/>
    </source>
</evidence>
<dbReference type="Pfam" id="PF00892">
    <property type="entry name" value="EamA"/>
    <property type="match status" value="1"/>
</dbReference>
<dbReference type="PANTHER" id="PTHR22911:SF137">
    <property type="entry name" value="SOLUTE CARRIER FAMILY 35 MEMBER G2-RELATED"/>
    <property type="match status" value="1"/>
</dbReference>
<feature type="transmembrane region" description="Helical" evidence="8">
    <location>
        <begin position="9"/>
        <end position="28"/>
    </location>
</feature>
<feature type="transmembrane region" description="Helical" evidence="8">
    <location>
        <begin position="264"/>
        <end position="286"/>
    </location>
</feature>
<keyword evidence="7 8" id="KW-0472">Membrane</keyword>
<accession>A0ABY6Q7V6</accession>
<feature type="transmembrane region" description="Helical" evidence="8">
    <location>
        <begin position="72"/>
        <end position="92"/>
    </location>
</feature>
<dbReference type="InterPro" id="IPR004626">
    <property type="entry name" value="RarD"/>
</dbReference>
<feature type="transmembrane region" description="Helical" evidence="8">
    <location>
        <begin position="179"/>
        <end position="196"/>
    </location>
</feature>
<comment type="similarity">
    <text evidence="2">Belongs to the EamA transporter family.</text>
</comment>
<feature type="domain" description="EamA" evidence="9">
    <location>
        <begin position="8"/>
        <end position="142"/>
    </location>
</feature>